<sequence>MIPVDKTKMVVRYTRNFHVVFLNIFVCEGIAQPYNHLPISHLDIIVF</sequence>
<reference evidence="1" key="1">
    <citation type="submission" date="2018-02" db="EMBL/GenBank/DDBJ databases">
        <title>Rhizophora mucronata_Transcriptome.</title>
        <authorList>
            <person name="Meera S.P."/>
            <person name="Sreeshan A."/>
            <person name="Augustine A."/>
        </authorList>
    </citation>
    <scope>NUCLEOTIDE SEQUENCE</scope>
    <source>
        <tissue evidence="1">Leaf</tissue>
    </source>
</reference>
<evidence type="ECO:0000313" key="1">
    <source>
        <dbReference type="EMBL" id="MBW91673.1"/>
    </source>
</evidence>
<dbReference type="AlphaFoldDB" id="A0A2P2JDY5"/>
<protein>
    <submittedName>
        <fullName evidence="1">Uncharacterized protein</fullName>
    </submittedName>
</protein>
<dbReference type="EMBL" id="GGEC01011190">
    <property type="protein sequence ID" value="MBW91673.1"/>
    <property type="molecule type" value="Transcribed_RNA"/>
</dbReference>
<name>A0A2P2JDY5_RHIMU</name>
<accession>A0A2P2JDY5</accession>
<organism evidence="1">
    <name type="scientific">Rhizophora mucronata</name>
    <name type="common">Asiatic mangrove</name>
    <dbReference type="NCBI Taxonomy" id="61149"/>
    <lineage>
        <taxon>Eukaryota</taxon>
        <taxon>Viridiplantae</taxon>
        <taxon>Streptophyta</taxon>
        <taxon>Embryophyta</taxon>
        <taxon>Tracheophyta</taxon>
        <taxon>Spermatophyta</taxon>
        <taxon>Magnoliopsida</taxon>
        <taxon>eudicotyledons</taxon>
        <taxon>Gunneridae</taxon>
        <taxon>Pentapetalae</taxon>
        <taxon>rosids</taxon>
        <taxon>fabids</taxon>
        <taxon>Malpighiales</taxon>
        <taxon>Rhizophoraceae</taxon>
        <taxon>Rhizophora</taxon>
    </lineage>
</organism>
<proteinExistence type="predicted"/>